<feature type="transmembrane region" description="Helical" evidence="1">
    <location>
        <begin position="223"/>
        <end position="243"/>
    </location>
</feature>
<proteinExistence type="predicted"/>
<sequence>MNRLGTTGRWVFALGIAAIGAVSLLFGQYVSALQPLPEDLPGRAAIAFAGGASLLLCGAGLAFAKTARAAALALAFLLLGACLAIHLPILLAGVRNGTSWVRLFEPLALAGAALIVAASLRATAVSARTIAIGRWLFAVSLPVFAATHFIYAEFVASLIPAWIPARLFWAYFTGAAHLFAGLAIMSNVLARLAATLAGAMYGSWAVILHLPRVMADTGNQGEITSLFMAVALCGAAWVIAGSAGEREAAWPARSNA</sequence>
<keyword evidence="3" id="KW-1185">Reference proteome</keyword>
<feature type="transmembrane region" description="Helical" evidence="1">
    <location>
        <begin position="192"/>
        <end position="211"/>
    </location>
</feature>
<keyword evidence="1" id="KW-0472">Membrane</keyword>
<organism evidence="2 3">
    <name type="scientific">Luteimonas galliterrae</name>
    <dbReference type="NCBI Taxonomy" id="2940486"/>
    <lineage>
        <taxon>Bacteria</taxon>
        <taxon>Pseudomonadati</taxon>
        <taxon>Pseudomonadota</taxon>
        <taxon>Gammaproteobacteria</taxon>
        <taxon>Lysobacterales</taxon>
        <taxon>Lysobacteraceae</taxon>
        <taxon>Luteimonas</taxon>
    </lineage>
</organism>
<feature type="transmembrane region" description="Helical" evidence="1">
    <location>
        <begin position="71"/>
        <end position="91"/>
    </location>
</feature>
<feature type="transmembrane region" description="Helical" evidence="1">
    <location>
        <begin position="12"/>
        <end position="32"/>
    </location>
</feature>
<evidence type="ECO:0000313" key="2">
    <source>
        <dbReference type="EMBL" id="MCL1634424.1"/>
    </source>
</evidence>
<evidence type="ECO:0008006" key="4">
    <source>
        <dbReference type="Google" id="ProtNLM"/>
    </source>
</evidence>
<comment type="caution">
    <text evidence="2">The sequence shown here is derived from an EMBL/GenBank/DDBJ whole genome shotgun (WGS) entry which is preliminary data.</text>
</comment>
<feature type="transmembrane region" description="Helical" evidence="1">
    <location>
        <begin position="44"/>
        <end position="64"/>
    </location>
</feature>
<evidence type="ECO:0000256" key="1">
    <source>
        <dbReference type="SAM" id="Phobius"/>
    </source>
</evidence>
<feature type="transmembrane region" description="Helical" evidence="1">
    <location>
        <begin position="135"/>
        <end position="162"/>
    </location>
</feature>
<keyword evidence="1" id="KW-0812">Transmembrane</keyword>
<reference evidence="2 3" key="1">
    <citation type="submission" date="2022-05" db="EMBL/GenBank/DDBJ databases">
        <title>Luteimonas sp. SX5, whole genome shotgun sequencing project.</title>
        <authorList>
            <person name="Zhao G."/>
            <person name="Shen L."/>
        </authorList>
    </citation>
    <scope>NUCLEOTIDE SEQUENCE [LARGE SCALE GENOMIC DNA]</scope>
    <source>
        <strain evidence="2 3">SX5</strain>
    </source>
</reference>
<evidence type="ECO:0000313" key="3">
    <source>
        <dbReference type="Proteomes" id="UP001431217"/>
    </source>
</evidence>
<feature type="transmembrane region" description="Helical" evidence="1">
    <location>
        <begin position="168"/>
        <end position="185"/>
    </location>
</feature>
<feature type="transmembrane region" description="Helical" evidence="1">
    <location>
        <begin position="103"/>
        <end position="123"/>
    </location>
</feature>
<dbReference type="Proteomes" id="UP001431217">
    <property type="component" value="Unassembled WGS sequence"/>
</dbReference>
<dbReference type="EMBL" id="JAMBEP010000001">
    <property type="protein sequence ID" value="MCL1634424.1"/>
    <property type="molecule type" value="Genomic_DNA"/>
</dbReference>
<gene>
    <name evidence="2" type="ORF">M2650_07235</name>
</gene>
<dbReference type="RefSeq" id="WP_249472864.1">
    <property type="nucleotide sequence ID" value="NZ_JAMBEP010000001.1"/>
</dbReference>
<keyword evidence="1" id="KW-1133">Transmembrane helix</keyword>
<name>A0ABT0MHS3_9GAMM</name>
<accession>A0ABT0MHS3</accession>
<protein>
    <recommendedName>
        <fullName evidence="4">DoxX family membrane protein</fullName>
    </recommendedName>
</protein>